<organism evidence="1">
    <name type="scientific">Octactis speculum</name>
    <dbReference type="NCBI Taxonomy" id="3111310"/>
    <lineage>
        <taxon>Eukaryota</taxon>
        <taxon>Sar</taxon>
        <taxon>Stramenopiles</taxon>
        <taxon>Ochrophyta</taxon>
        <taxon>Dictyochophyceae</taxon>
        <taxon>Dictyochales</taxon>
        <taxon>Dictyochaceae</taxon>
        <taxon>Octactis</taxon>
    </lineage>
</organism>
<dbReference type="InterPro" id="IPR006886">
    <property type="entry name" value="RNA_pol_III_Rpc5"/>
</dbReference>
<dbReference type="AlphaFoldDB" id="A0A7S2DKP4"/>
<reference evidence="1" key="1">
    <citation type="submission" date="2021-01" db="EMBL/GenBank/DDBJ databases">
        <authorList>
            <person name="Corre E."/>
            <person name="Pelletier E."/>
            <person name="Niang G."/>
            <person name="Scheremetjew M."/>
            <person name="Finn R."/>
            <person name="Kale V."/>
            <person name="Holt S."/>
            <person name="Cochrane G."/>
            <person name="Meng A."/>
            <person name="Brown T."/>
            <person name="Cohen L."/>
        </authorList>
    </citation>
    <scope>NUCLEOTIDE SEQUENCE</scope>
    <source>
        <strain evidence="1">CCMP1381</strain>
    </source>
</reference>
<protein>
    <submittedName>
        <fullName evidence="1">Uncharacterized protein</fullName>
    </submittedName>
</protein>
<dbReference type="GO" id="GO:0005666">
    <property type="term" value="C:RNA polymerase III complex"/>
    <property type="evidence" value="ECO:0007669"/>
    <property type="project" value="TreeGrafter"/>
</dbReference>
<name>A0A7S2DKP4_9STRA</name>
<dbReference type="Pfam" id="PF04801">
    <property type="entry name" value="RPC5"/>
    <property type="match status" value="1"/>
</dbReference>
<dbReference type="PANTHER" id="PTHR12069">
    <property type="entry name" value="DNA-DIRECTED RNA POLYMERASES III 80 KDA POLYPEPTIDE RNA POLYMERASE III SUBUNIT 5"/>
    <property type="match status" value="1"/>
</dbReference>
<dbReference type="GO" id="GO:0042797">
    <property type="term" value="P:tRNA transcription by RNA polymerase III"/>
    <property type="evidence" value="ECO:0007669"/>
    <property type="project" value="TreeGrafter"/>
</dbReference>
<dbReference type="PANTHER" id="PTHR12069:SF0">
    <property type="entry name" value="DNA-DIRECTED RNA POLYMERASE III SUBUNIT RPC5"/>
    <property type="match status" value="1"/>
</dbReference>
<evidence type="ECO:0000313" key="1">
    <source>
        <dbReference type="EMBL" id="CAD9456818.1"/>
    </source>
</evidence>
<dbReference type="EMBL" id="HBGS01044815">
    <property type="protein sequence ID" value="CAD9456818.1"/>
    <property type="molecule type" value="Transcribed_RNA"/>
</dbReference>
<sequence length="297" mass="32902">MVAPCLPPSFFQTDTLMREHGVSDDAALAAIAWASRAPQEMLSPFSGAAKFNYINGPITNEENDDADEGDFSLDMLSTLPLEEKLLTVLKRSGVISYHLIRDLVVNTERSANGSKTKENLDGEGGGSHDWSDDDIVAALDEVAVLVNGAMWVVRSYHVLEDKVLIDCRDLIISVLRSEGSIIRQALTAVVTSDALDLEEERAPEVEEILESLACIDRQTRSWKLRLPPGNFHESSGLVNATDKLPAAMVNMARHEALQWEVRNMELQPLLDIYYTELGAVTASRRKKTRPPRCLSRN</sequence>
<accession>A0A7S2DKP4</accession>
<gene>
    <name evidence="1" type="ORF">DSPE1174_LOCUS23117</name>
</gene>
<proteinExistence type="predicted"/>